<dbReference type="InterPro" id="IPR013324">
    <property type="entry name" value="RNA_pol_sigma_r3/r4-like"/>
</dbReference>
<dbReference type="SUPFAM" id="SSF88946">
    <property type="entry name" value="Sigma2 domain of RNA polymerase sigma factors"/>
    <property type="match status" value="1"/>
</dbReference>
<evidence type="ECO:0000259" key="5">
    <source>
        <dbReference type="Pfam" id="PF04542"/>
    </source>
</evidence>
<dbReference type="SUPFAM" id="SSF88659">
    <property type="entry name" value="Sigma3 and sigma4 domains of RNA polymerase sigma factors"/>
    <property type="match status" value="1"/>
</dbReference>
<dbReference type="GO" id="GO:0016987">
    <property type="term" value="F:sigma factor activity"/>
    <property type="evidence" value="ECO:0007669"/>
    <property type="project" value="UniProtKB-KW"/>
</dbReference>
<name>A0A364XYA6_9BACT</name>
<keyword evidence="4" id="KW-0804">Transcription</keyword>
<feature type="domain" description="RNA polymerase sigma factor 70 region 4 type 2" evidence="6">
    <location>
        <begin position="148"/>
        <end position="198"/>
    </location>
</feature>
<dbReference type="InterPro" id="IPR013249">
    <property type="entry name" value="RNA_pol_sigma70_r4_t2"/>
</dbReference>
<evidence type="ECO:0000256" key="1">
    <source>
        <dbReference type="ARBA" id="ARBA00010641"/>
    </source>
</evidence>
<feature type="domain" description="RNA polymerase sigma-70 region 2" evidence="5">
    <location>
        <begin position="48"/>
        <end position="110"/>
    </location>
</feature>
<evidence type="ECO:0000313" key="8">
    <source>
        <dbReference type="Proteomes" id="UP000251889"/>
    </source>
</evidence>
<sequence length="205" mass="24122">MTNLPDKRVLPSGERTFLFKYGTSPAEMDIALWSAYRAGNREALDLILEKHTRLLLAYGSRITKDHFLIEDCIQDIFVELWYKREVIGDTDNIKLYLLKSLRRKIIRALSIKNRLHVQSLDVDYEDELEFSAEFNLIQNEVVNDRRKQLKDGLAQLSKRQREAVYLKFYEHFDYNEISEAMNLTVKSTYKLIGKAIETLRKVIKS</sequence>
<evidence type="ECO:0000313" key="7">
    <source>
        <dbReference type="EMBL" id="RAV99244.1"/>
    </source>
</evidence>
<comment type="similarity">
    <text evidence="1">Belongs to the sigma-70 factor family. ECF subfamily.</text>
</comment>
<dbReference type="NCBIfam" id="TIGR02937">
    <property type="entry name" value="sigma70-ECF"/>
    <property type="match status" value="1"/>
</dbReference>
<dbReference type="Gene3D" id="1.10.1740.10">
    <property type="match status" value="1"/>
</dbReference>
<dbReference type="PANTHER" id="PTHR43133:SF46">
    <property type="entry name" value="RNA POLYMERASE SIGMA-70 FACTOR ECF SUBFAMILY"/>
    <property type="match status" value="1"/>
</dbReference>
<dbReference type="AlphaFoldDB" id="A0A364XYA6"/>
<evidence type="ECO:0000256" key="2">
    <source>
        <dbReference type="ARBA" id="ARBA00023015"/>
    </source>
</evidence>
<dbReference type="InterPro" id="IPR036388">
    <property type="entry name" value="WH-like_DNA-bd_sf"/>
</dbReference>
<dbReference type="GO" id="GO:0003677">
    <property type="term" value="F:DNA binding"/>
    <property type="evidence" value="ECO:0007669"/>
    <property type="project" value="InterPro"/>
</dbReference>
<dbReference type="GO" id="GO:0006352">
    <property type="term" value="P:DNA-templated transcription initiation"/>
    <property type="evidence" value="ECO:0007669"/>
    <property type="project" value="InterPro"/>
</dbReference>
<dbReference type="PANTHER" id="PTHR43133">
    <property type="entry name" value="RNA POLYMERASE ECF-TYPE SIGMA FACTO"/>
    <property type="match status" value="1"/>
</dbReference>
<evidence type="ECO:0000256" key="4">
    <source>
        <dbReference type="ARBA" id="ARBA00023163"/>
    </source>
</evidence>
<evidence type="ECO:0000256" key="3">
    <source>
        <dbReference type="ARBA" id="ARBA00023082"/>
    </source>
</evidence>
<protein>
    <submittedName>
        <fullName evidence="7">RNA polymerase subunit sigma</fullName>
    </submittedName>
</protein>
<dbReference type="InterPro" id="IPR039425">
    <property type="entry name" value="RNA_pol_sigma-70-like"/>
</dbReference>
<keyword evidence="8" id="KW-1185">Reference proteome</keyword>
<gene>
    <name evidence="7" type="ORF">DQQ10_20325</name>
</gene>
<keyword evidence="2" id="KW-0805">Transcription regulation</keyword>
<dbReference type="InterPro" id="IPR007627">
    <property type="entry name" value="RNA_pol_sigma70_r2"/>
</dbReference>
<accession>A0A364XYA6</accession>
<organism evidence="7 8">
    <name type="scientific">Pseudochryseolinea flava</name>
    <dbReference type="NCBI Taxonomy" id="2059302"/>
    <lineage>
        <taxon>Bacteria</taxon>
        <taxon>Pseudomonadati</taxon>
        <taxon>Bacteroidota</taxon>
        <taxon>Cytophagia</taxon>
        <taxon>Cytophagales</taxon>
        <taxon>Fulvivirgaceae</taxon>
        <taxon>Pseudochryseolinea</taxon>
    </lineage>
</organism>
<dbReference type="InterPro" id="IPR013325">
    <property type="entry name" value="RNA_pol_sigma_r2"/>
</dbReference>
<comment type="caution">
    <text evidence="7">The sequence shown here is derived from an EMBL/GenBank/DDBJ whole genome shotgun (WGS) entry which is preliminary data.</text>
</comment>
<keyword evidence="3" id="KW-0731">Sigma factor</keyword>
<dbReference type="Pfam" id="PF04542">
    <property type="entry name" value="Sigma70_r2"/>
    <property type="match status" value="1"/>
</dbReference>
<dbReference type="RefSeq" id="WP_112748758.1">
    <property type="nucleotide sequence ID" value="NZ_QMFY01000012.1"/>
</dbReference>
<proteinExistence type="inferred from homology"/>
<evidence type="ECO:0000259" key="6">
    <source>
        <dbReference type="Pfam" id="PF08281"/>
    </source>
</evidence>
<dbReference type="InterPro" id="IPR014284">
    <property type="entry name" value="RNA_pol_sigma-70_dom"/>
</dbReference>
<dbReference type="OrthoDB" id="9150024at2"/>
<reference evidence="7 8" key="1">
    <citation type="submission" date="2018-06" db="EMBL/GenBank/DDBJ databases">
        <title>Chryseolinea flavus sp. nov., a member of the phylum Bacteroidetes isolated from soil.</title>
        <authorList>
            <person name="Li Y."/>
            <person name="Wang J."/>
        </authorList>
    </citation>
    <scope>NUCLEOTIDE SEQUENCE [LARGE SCALE GENOMIC DNA]</scope>
    <source>
        <strain evidence="7 8">SDU1-6</strain>
    </source>
</reference>
<dbReference type="EMBL" id="QMFY01000012">
    <property type="protein sequence ID" value="RAV99244.1"/>
    <property type="molecule type" value="Genomic_DNA"/>
</dbReference>
<dbReference type="Proteomes" id="UP000251889">
    <property type="component" value="Unassembled WGS sequence"/>
</dbReference>
<dbReference type="Gene3D" id="1.10.10.10">
    <property type="entry name" value="Winged helix-like DNA-binding domain superfamily/Winged helix DNA-binding domain"/>
    <property type="match status" value="1"/>
</dbReference>
<dbReference type="Pfam" id="PF08281">
    <property type="entry name" value="Sigma70_r4_2"/>
    <property type="match status" value="1"/>
</dbReference>